<sequence>MRKLHKAAVVVAMLGSVGFIGGGTAVAGGVPGGIDVHQSAMCKSHDLNIDILGEVGLLNGVLGNALNGEGDAGGQTTREGSSQGCNESAF</sequence>
<dbReference type="Proteomes" id="UP000297948">
    <property type="component" value="Unassembled WGS sequence"/>
</dbReference>
<gene>
    <name evidence="2" type="ORF">E4099_12785</name>
</gene>
<comment type="caution">
    <text evidence="2">The sequence shown here is derived from an EMBL/GenBank/DDBJ whole genome shotgun (WGS) entry which is preliminary data.</text>
</comment>
<dbReference type="RefSeq" id="WP_135339139.1">
    <property type="nucleotide sequence ID" value="NZ_JBHLTX010000026.1"/>
</dbReference>
<dbReference type="EMBL" id="SRID01000093">
    <property type="protein sequence ID" value="TGB10462.1"/>
    <property type="molecule type" value="Genomic_DNA"/>
</dbReference>
<feature type="compositionally biased region" description="Polar residues" evidence="1">
    <location>
        <begin position="74"/>
        <end position="90"/>
    </location>
</feature>
<evidence type="ECO:0000256" key="1">
    <source>
        <dbReference type="SAM" id="MobiDB-lite"/>
    </source>
</evidence>
<accession>A0A4Z0H7N6</accession>
<feature type="region of interest" description="Disordered" evidence="1">
    <location>
        <begin position="68"/>
        <end position="90"/>
    </location>
</feature>
<name>A0A4Z0H7N6_9ACTN</name>
<keyword evidence="3" id="KW-1185">Reference proteome</keyword>
<dbReference type="AlphaFoldDB" id="A0A4Z0H7N6"/>
<protein>
    <submittedName>
        <fullName evidence="2">Uncharacterized protein</fullName>
    </submittedName>
</protein>
<proteinExistence type="predicted"/>
<organism evidence="2 3">
    <name type="scientific">Streptomyces palmae</name>
    <dbReference type="NCBI Taxonomy" id="1701085"/>
    <lineage>
        <taxon>Bacteria</taxon>
        <taxon>Bacillati</taxon>
        <taxon>Actinomycetota</taxon>
        <taxon>Actinomycetes</taxon>
        <taxon>Kitasatosporales</taxon>
        <taxon>Streptomycetaceae</taxon>
        <taxon>Streptomyces</taxon>
    </lineage>
</organism>
<evidence type="ECO:0000313" key="3">
    <source>
        <dbReference type="Proteomes" id="UP000297948"/>
    </source>
</evidence>
<evidence type="ECO:0000313" key="2">
    <source>
        <dbReference type="EMBL" id="TGB10462.1"/>
    </source>
</evidence>
<reference evidence="2 3" key="1">
    <citation type="submission" date="2019-03" db="EMBL/GenBank/DDBJ databases">
        <authorList>
            <person name="Gonzalez-Pimentel J.L."/>
        </authorList>
    </citation>
    <scope>NUCLEOTIDE SEQUENCE [LARGE SCALE GENOMIC DNA]</scope>
    <source>
        <strain evidence="2 3">JCM 31289</strain>
    </source>
</reference>